<evidence type="ECO:0000256" key="6">
    <source>
        <dbReference type="ARBA" id="ARBA00023136"/>
    </source>
</evidence>
<comment type="caution">
    <text evidence="7">Lacks conserved residue(s) required for the propagation of feature annotation.</text>
</comment>
<keyword evidence="6 7" id="KW-0472">Membrane</keyword>
<feature type="domain" description="VTT" evidence="8">
    <location>
        <begin position="10"/>
        <end position="115"/>
    </location>
</feature>
<accession>A0ABY8H5X0</accession>
<dbReference type="InterPro" id="IPR032816">
    <property type="entry name" value="VTT_dom"/>
</dbReference>
<keyword evidence="5 7" id="KW-1133">Transmembrane helix</keyword>
<evidence type="ECO:0000256" key="4">
    <source>
        <dbReference type="ARBA" id="ARBA00022692"/>
    </source>
</evidence>
<evidence type="ECO:0000256" key="2">
    <source>
        <dbReference type="ARBA" id="ARBA00010792"/>
    </source>
</evidence>
<comment type="subcellular location">
    <subcellularLocation>
        <location evidence="1 7">Cell membrane</location>
        <topology evidence="1 7">Multi-pass membrane protein</topology>
    </subcellularLocation>
</comment>
<dbReference type="InterPro" id="IPR032818">
    <property type="entry name" value="DedA-like"/>
</dbReference>
<evidence type="ECO:0000256" key="3">
    <source>
        <dbReference type="ARBA" id="ARBA00022475"/>
    </source>
</evidence>
<dbReference type="EMBL" id="CP121252">
    <property type="protein sequence ID" value="WFP16538.1"/>
    <property type="molecule type" value="Genomic_DNA"/>
</dbReference>
<dbReference type="Pfam" id="PF09335">
    <property type="entry name" value="VTT_dom"/>
    <property type="match status" value="1"/>
</dbReference>
<feature type="transmembrane region" description="Helical" evidence="7">
    <location>
        <begin position="129"/>
        <end position="150"/>
    </location>
</feature>
<keyword evidence="4 7" id="KW-0812">Transmembrane</keyword>
<protein>
    <submittedName>
        <fullName evidence="9">VTT domain-containing protein</fullName>
    </submittedName>
</protein>
<sequence>MNPLNWNMPLVWVWLALFCIVFARAGATYVVGRLVRRGAARFERAEKLLASPSYLTAEARINRWGAPVVAVSFLTIGFQTLANLSAGATRMSAWRYLPALVVGGAAWATIYSTIGFVGFEAVSRAYARWPVGTVVFGVAVLVALVLLATVRRLRRPVGSLERASAEASGVVESPT</sequence>
<dbReference type="PANTHER" id="PTHR30353">
    <property type="entry name" value="INNER MEMBRANE PROTEIN DEDA-RELATED"/>
    <property type="match status" value="1"/>
</dbReference>
<evidence type="ECO:0000313" key="9">
    <source>
        <dbReference type="EMBL" id="WFP16538.1"/>
    </source>
</evidence>
<name>A0ABY8H5X0_9MICC</name>
<evidence type="ECO:0000256" key="5">
    <source>
        <dbReference type="ARBA" id="ARBA00022989"/>
    </source>
</evidence>
<feature type="transmembrane region" description="Helical" evidence="7">
    <location>
        <begin position="96"/>
        <end position="117"/>
    </location>
</feature>
<dbReference type="RefSeq" id="WP_278157671.1">
    <property type="nucleotide sequence ID" value="NZ_CP121252.1"/>
</dbReference>
<evidence type="ECO:0000256" key="1">
    <source>
        <dbReference type="ARBA" id="ARBA00004651"/>
    </source>
</evidence>
<evidence type="ECO:0000313" key="10">
    <source>
        <dbReference type="Proteomes" id="UP001219037"/>
    </source>
</evidence>
<evidence type="ECO:0000256" key="7">
    <source>
        <dbReference type="RuleBase" id="RU367016"/>
    </source>
</evidence>
<dbReference type="PANTHER" id="PTHR30353:SF15">
    <property type="entry name" value="INNER MEMBRANE PROTEIN YABI"/>
    <property type="match status" value="1"/>
</dbReference>
<dbReference type="Proteomes" id="UP001219037">
    <property type="component" value="Chromosome"/>
</dbReference>
<gene>
    <name evidence="9" type="ORF">P8192_14355</name>
</gene>
<proteinExistence type="inferred from homology"/>
<keyword evidence="10" id="KW-1185">Reference proteome</keyword>
<organism evidence="9 10">
    <name type="scientific">Citricoccus muralis</name>
    <dbReference type="NCBI Taxonomy" id="169134"/>
    <lineage>
        <taxon>Bacteria</taxon>
        <taxon>Bacillati</taxon>
        <taxon>Actinomycetota</taxon>
        <taxon>Actinomycetes</taxon>
        <taxon>Micrococcales</taxon>
        <taxon>Micrococcaceae</taxon>
        <taxon>Citricoccus</taxon>
    </lineage>
</organism>
<keyword evidence="3 7" id="KW-1003">Cell membrane</keyword>
<reference evidence="9 10" key="1">
    <citation type="submission" date="2023-04" db="EMBL/GenBank/DDBJ databases">
        <title>Funneling lignin-derived compounds into biodiesel using alkali-halophilic Citricoccus sp. P2.</title>
        <authorList>
            <person name="Luo C.-B."/>
        </authorList>
    </citation>
    <scope>NUCLEOTIDE SEQUENCE [LARGE SCALE GENOMIC DNA]</scope>
    <source>
        <strain evidence="9 10">P2</strain>
    </source>
</reference>
<comment type="similarity">
    <text evidence="2 7">Belongs to the DedA family.</text>
</comment>
<evidence type="ECO:0000259" key="8">
    <source>
        <dbReference type="Pfam" id="PF09335"/>
    </source>
</evidence>